<dbReference type="Proteomes" id="UP001142078">
    <property type="component" value="Unassembled WGS sequence"/>
</dbReference>
<accession>A0A9X2S831</accession>
<dbReference type="OrthoDB" id="1678992at2"/>
<reference evidence="1" key="1">
    <citation type="submission" date="2022-07" db="EMBL/GenBank/DDBJ databases">
        <title>Enhanced cultured diversity of the mouse gut microbiota enables custom-made synthetic communities.</title>
        <authorList>
            <person name="Afrizal A."/>
        </authorList>
    </citation>
    <scope>NUCLEOTIDE SEQUENCE</scope>
    <source>
        <strain evidence="1">DSM 29482</strain>
    </source>
</reference>
<proteinExistence type="predicted"/>
<name>A0A9X2S831_9FIRM</name>
<evidence type="ECO:0000313" key="1">
    <source>
        <dbReference type="EMBL" id="MCR2044671.1"/>
    </source>
</evidence>
<dbReference type="AlphaFoldDB" id="A0A9X2S831"/>
<protein>
    <recommendedName>
        <fullName evidence="3">CpXC domain-containing protein</fullName>
    </recommendedName>
</protein>
<organism evidence="1 2">
    <name type="scientific">Anaerosalibacter massiliensis</name>
    <dbReference type="NCBI Taxonomy" id="1347392"/>
    <lineage>
        <taxon>Bacteria</taxon>
        <taxon>Bacillati</taxon>
        <taxon>Bacillota</taxon>
        <taxon>Tissierellia</taxon>
        <taxon>Tissierellales</taxon>
        <taxon>Sporanaerobacteraceae</taxon>
        <taxon>Anaerosalibacter</taxon>
    </lineage>
</organism>
<evidence type="ECO:0008006" key="3">
    <source>
        <dbReference type="Google" id="ProtNLM"/>
    </source>
</evidence>
<gene>
    <name evidence="1" type="ORF">NSA23_11195</name>
</gene>
<keyword evidence="2" id="KW-1185">Reference proteome</keyword>
<sequence length="219" mass="26005">MVIYGHRTLLIRCNTCGRIKIYNLNIFNIPRNEEVEFRCKCGQKNVSIKTTDYQIYWIKLNCFVCGHKHIYRYTLKELLRWDNTIFCMEDIKICFIGKKENAKSLLNEREINFEKLLTGSGFDNYSKNFKILVASLNKLDRLSKDRNINCDCGISNIIMEVFLDRIELRCLNCNSIQIIYAETEEDLEVLQKKEKIVMHKHNIVYIDSIIEKNKNTKER</sequence>
<evidence type="ECO:0000313" key="2">
    <source>
        <dbReference type="Proteomes" id="UP001142078"/>
    </source>
</evidence>
<comment type="caution">
    <text evidence="1">The sequence shown here is derived from an EMBL/GenBank/DDBJ whole genome shotgun (WGS) entry which is preliminary data.</text>
</comment>
<dbReference type="RefSeq" id="WP_042678768.1">
    <property type="nucleotide sequence ID" value="NZ_CABKTM010000007.1"/>
</dbReference>
<dbReference type="EMBL" id="JANJZL010000008">
    <property type="protein sequence ID" value="MCR2044671.1"/>
    <property type="molecule type" value="Genomic_DNA"/>
</dbReference>